<dbReference type="InterPro" id="IPR038275">
    <property type="entry name" value="Nuf2_N_sf"/>
</dbReference>
<name>A0A3R6VE43_9STRA</name>
<evidence type="ECO:0000313" key="18">
    <source>
        <dbReference type="EMBL" id="RHY32136.1"/>
    </source>
</evidence>
<comment type="subcellular location">
    <subcellularLocation>
        <location evidence="1">Chromosome</location>
        <location evidence="1">Centromere</location>
    </subcellularLocation>
</comment>
<dbReference type="GO" id="GO:0008270">
    <property type="term" value="F:zinc ion binding"/>
    <property type="evidence" value="ECO:0007669"/>
    <property type="project" value="InterPro"/>
</dbReference>
<dbReference type="GO" id="GO:0015976">
    <property type="term" value="P:carbon utilization"/>
    <property type="evidence" value="ECO:0007669"/>
    <property type="project" value="TreeGrafter"/>
</dbReference>
<evidence type="ECO:0000256" key="7">
    <source>
        <dbReference type="ARBA" id="ARBA00022723"/>
    </source>
</evidence>
<organism evidence="18 19">
    <name type="scientific">Aphanomyces invadans</name>
    <dbReference type="NCBI Taxonomy" id="157072"/>
    <lineage>
        <taxon>Eukaryota</taxon>
        <taxon>Sar</taxon>
        <taxon>Stramenopiles</taxon>
        <taxon>Oomycota</taxon>
        <taxon>Saprolegniomycetes</taxon>
        <taxon>Saprolegniales</taxon>
        <taxon>Verrucalvaceae</taxon>
        <taxon>Aphanomyces</taxon>
    </lineage>
</organism>
<proteinExistence type="inferred from homology"/>
<dbReference type="EC" id="4.2.1.1" evidence="4"/>
<dbReference type="Gene3D" id="1.10.418.60">
    <property type="entry name" value="Ncd80 complex, Nuf2 subunit"/>
    <property type="match status" value="1"/>
</dbReference>
<dbReference type="GO" id="GO:0004089">
    <property type="term" value="F:carbonate dehydratase activity"/>
    <property type="evidence" value="ECO:0007669"/>
    <property type="project" value="UniProtKB-EC"/>
</dbReference>
<keyword evidence="11" id="KW-0456">Lyase</keyword>
<keyword evidence="10 16" id="KW-0175">Coiled coil</keyword>
<keyword evidence="19" id="KW-1185">Reference proteome</keyword>
<dbReference type="GO" id="GO:0051301">
    <property type="term" value="P:cell division"/>
    <property type="evidence" value="ECO:0007669"/>
    <property type="project" value="UniProtKB-KW"/>
</dbReference>
<keyword evidence="12" id="KW-0131">Cell cycle</keyword>
<feature type="coiled-coil region" evidence="16">
    <location>
        <begin position="156"/>
        <end position="190"/>
    </location>
</feature>
<keyword evidence="8" id="KW-0498">Mitosis</keyword>
<evidence type="ECO:0000256" key="15">
    <source>
        <dbReference type="PIRSR" id="PIRSR601765-1"/>
    </source>
</evidence>
<sequence>MSIYSFPVLKMSEIVLFIRNSKLGISEEDIKNCEPAAVRRFFEAFFDVILDISKDDLTQPALSGLSVLPHPNLHEDSIPELAFFRTSKKLLEACGVTDFTWQDIQKPKLKRLRYLLSAIINFSKFKEERKLHFDKYLKTTVLRPPPVAENAIPLSYSSLQETLLRAKQQKEDENATLRRQLEELKAKQAAEAPALQAVIDECSVMEAEINVLNTRQSLLHPEVKALKAQVAKLNDELQSLNFDIVEGKKTIRSMESKVVNSPARQRSVLHPACKHISMMYVLVPQEIASLAQQVDVAKEEVNALDGRSAELDVIHSTVMTTLSHGRKGLQELLQRNKKWAHDTKQKNPTYFSKLVDQQSPEVLWIASALIVECDDDERTVSTDLNALSVLEYAVTALKVKHIIVCTSTQSPEFWQVNRFLGGHYGCGGVHAAMTQKEFGLVDNWLRSIKDIYSDNANVLGRTLVRVVFGGSSCVKGISDEKKRSDLLTELNVAKAVYNVCHTRIVQNAWQSGQELHIHGWLKDGIIRDLKICISGEDQVEDIYRKMQEKENPET</sequence>
<dbReference type="Proteomes" id="UP000285060">
    <property type="component" value="Unassembled WGS sequence"/>
</dbReference>
<dbReference type="SUPFAM" id="SSF53056">
    <property type="entry name" value="beta-carbonic anhydrase, cab"/>
    <property type="match status" value="1"/>
</dbReference>
<evidence type="ECO:0000256" key="2">
    <source>
        <dbReference type="ARBA" id="ARBA00005498"/>
    </source>
</evidence>
<feature type="binding site" evidence="15">
    <location>
        <position position="426"/>
    </location>
    <ligand>
        <name>Zn(2+)</name>
        <dbReference type="ChEBI" id="CHEBI:29105"/>
    </ligand>
</feature>
<keyword evidence="7 15" id="KW-0479">Metal-binding</keyword>
<feature type="domain" description="Kinetochore protein Nuf2 N-terminal" evidence="17">
    <location>
        <begin position="4"/>
        <end position="138"/>
    </location>
</feature>
<evidence type="ECO:0000256" key="16">
    <source>
        <dbReference type="SAM" id="Coils"/>
    </source>
</evidence>
<dbReference type="EMBL" id="QUSY01000160">
    <property type="protein sequence ID" value="RHY32136.1"/>
    <property type="molecule type" value="Genomic_DNA"/>
</dbReference>
<evidence type="ECO:0000256" key="13">
    <source>
        <dbReference type="ARBA" id="ARBA00023328"/>
    </source>
</evidence>
<keyword evidence="5" id="KW-0158">Chromosome</keyword>
<comment type="caution">
    <text evidence="18">The sequence shown here is derived from an EMBL/GenBank/DDBJ whole genome shotgun (WGS) entry which is preliminary data.</text>
</comment>
<dbReference type="VEuPathDB" id="FungiDB:H310_05443"/>
<dbReference type="PANTHER" id="PTHR11002">
    <property type="entry name" value="CARBONIC ANHYDRASE"/>
    <property type="match status" value="1"/>
</dbReference>
<comment type="cofactor">
    <cofactor evidence="15">
        <name>Zn(2+)</name>
        <dbReference type="ChEBI" id="CHEBI:29105"/>
    </cofactor>
    <text evidence="15">Binds 1 zinc ion per subunit.</text>
</comment>
<comment type="similarity">
    <text evidence="3">Belongs to the beta-class carbonic anhydrase family.</text>
</comment>
<evidence type="ECO:0000256" key="11">
    <source>
        <dbReference type="ARBA" id="ARBA00023239"/>
    </source>
</evidence>
<dbReference type="InterPro" id="IPR005549">
    <property type="entry name" value="Kinetochore_Nuf2_N"/>
</dbReference>
<dbReference type="InterPro" id="IPR036874">
    <property type="entry name" value="Carbonic_anhydrase_sf"/>
</dbReference>
<evidence type="ECO:0000256" key="1">
    <source>
        <dbReference type="ARBA" id="ARBA00004584"/>
    </source>
</evidence>
<dbReference type="Pfam" id="PF00484">
    <property type="entry name" value="Pro_CA"/>
    <property type="match status" value="1"/>
</dbReference>
<evidence type="ECO:0000256" key="10">
    <source>
        <dbReference type="ARBA" id="ARBA00023054"/>
    </source>
</evidence>
<evidence type="ECO:0000256" key="3">
    <source>
        <dbReference type="ARBA" id="ARBA00006217"/>
    </source>
</evidence>
<dbReference type="SMART" id="SM00947">
    <property type="entry name" value="Pro_CA"/>
    <property type="match status" value="1"/>
</dbReference>
<dbReference type="Gene3D" id="3.40.1050.10">
    <property type="entry name" value="Carbonic anhydrase"/>
    <property type="match status" value="2"/>
</dbReference>
<evidence type="ECO:0000256" key="5">
    <source>
        <dbReference type="ARBA" id="ARBA00022454"/>
    </source>
</evidence>
<evidence type="ECO:0000313" key="19">
    <source>
        <dbReference type="Proteomes" id="UP000285060"/>
    </source>
</evidence>
<dbReference type="PANTHER" id="PTHR11002:SF76">
    <property type="entry name" value="CARBONIC ANHYDRASE"/>
    <property type="match status" value="1"/>
</dbReference>
<evidence type="ECO:0000256" key="9">
    <source>
        <dbReference type="ARBA" id="ARBA00022833"/>
    </source>
</evidence>
<evidence type="ECO:0000256" key="6">
    <source>
        <dbReference type="ARBA" id="ARBA00022618"/>
    </source>
</evidence>
<evidence type="ECO:0000256" key="4">
    <source>
        <dbReference type="ARBA" id="ARBA00012925"/>
    </source>
</evidence>
<gene>
    <name evidence="18" type="ORF">DYB32_002830</name>
</gene>
<protein>
    <recommendedName>
        <fullName evidence="4">carbonic anhydrase</fullName>
        <ecNumber evidence="4">4.2.1.1</ecNumber>
    </recommendedName>
</protein>
<keyword evidence="13" id="KW-0137">Centromere</keyword>
<dbReference type="AlphaFoldDB" id="A0A3R6VE43"/>
<keyword evidence="6" id="KW-0132">Cell division</keyword>
<evidence type="ECO:0000256" key="8">
    <source>
        <dbReference type="ARBA" id="ARBA00022776"/>
    </source>
</evidence>
<comment type="catalytic activity">
    <reaction evidence="14">
        <text>hydrogencarbonate + H(+) = CO2 + H2O</text>
        <dbReference type="Rhea" id="RHEA:10748"/>
        <dbReference type="ChEBI" id="CHEBI:15377"/>
        <dbReference type="ChEBI" id="CHEBI:15378"/>
        <dbReference type="ChEBI" id="CHEBI:16526"/>
        <dbReference type="ChEBI" id="CHEBI:17544"/>
        <dbReference type="EC" id="4.2.1.1"/>
    </reaction>
</comment>
<dbReference type="InterPro" id="IPR001765">
    <property type="entry name" value="Carbonic_anhydrase"/>
</dbReference>
<keyword evidence="9 15" id="KW-0862">Zinc</keyword>
<evidence type="ECO:0000256" key="14">
    <source>
        <dbReference type="ARBA" id="ARBA00048348"/>
    </source>
</evidence>
<dbReference type="GO" id="GO:0031262">
    <property type="term" value="C:Ndc80 complex"/>
    <property type="evidence" value="ECO:0007669"/>
    <property type="project" value="InterPro"/>
</dbReference>
<dbReference type="VEuPathDB" id="FungiDB:H310_05442"/>
<evidence type="ECO:0000256" key="12">
    <source>
        <dbReference type="ARBA" id="ARBA00023306"/>
    </source>
</evidence>
<accession>A0A3R6VE43</accession>
<reference evidence="18 19" key="1">
    <citation type="submission" date="2018-08" db="EMBL/GenBank/DDBJ databases">
        <title>Aphanomyces genome sequencing and annotation.</title>
        <authorList>
            <person name="Minardi D."/>
            <person name="Oidtmann B."/>
            <person name="Van Der Giezen M."/>
            <person name="Studholme D.J."/>
        </authorList>
    </citation>
    <scope>NUCLEOTIDE SEQUENCE [LARGE SCALE GENOMIC DNA]</scope>
    <source>
        <strain evidence="18 19">NJM0002</strain>
    </source>
</reference>
<dbReference type="Pfam" id="PF03800">
    <property type="entry name" value="Nuf2"/>
    <property type="match status" value="1"/>
</dbReference>
<feature type="binding site" evidence="15">
    <location>
        <position position="423"/>
    </location>
    <ligand>
        <name>Zn(2+)</name>
        <dbReference type="ChEBI" id="CHEBI:29105"/>
    </ligand>
</feature>
<evidence type="ECO:0000259" key="17">
    <source>
        <dbReference type="Pfam" id="PF03800"/>
    </source>
</evidence>
<comment type="similarity">
    <text evidence="2">Belongs to the NUF2 family.</text>
</comment>